<dbReference type="Proteomes" id="UP000576209">
    <property type="component" value="Unassembled WGS sequence"/>
</dbReference>
<protein>
    <submittedName>
        <fullName evidence="2">CHAT domain-containing protein</fullName>
    </submittedName>
</protein>
<evidence type="ECO:0000313" key="2">
    <source>
        <dbReference type="EMBL" id="MBB4080943.1"/>
    </source>
</evidence>
<reference evidence="2 3" key="1">
    <citation type="submission" date="2020-08" db="EMBL/GenBank/DDBJ databases">
        <title>Genomic Encyclopedia of Type Strains, Phase IV (KMG-IV): sequencing the most valuable type-strain genomes for metagenomic binning, comparative biology and taxonomic classification.</title>
        <authorList>
            <person name="Goeker M."/>
        </authorList>
    </citation>
    <scope>NUCLEOTIDE SEQUENCE [LARGE SCALE GENOMIC DNA]</scope>
    <source>
        <strain evidence="2 3">DSM 105137</strain>
    </source>
</reference>
<dbReference type="PANTHER" id="PTHR10098">
    <property type="entry name" value="RAPSYN-RELATED"/>
    <property type="match status" value="1"/>
</dbReference>
<dbReference type="RefSeq" id="WP_183497165.1">
    <property type="nucleotide sequence ID" value="NZ_JACIFF010000010.1"/>
</dbReference>
<comment type="caution">
    <text evidence="2">The sequence shown here is derived from an EMBL/GenBank/DDBJ whole genome shotgun (WGS) entry which is preliminary data.</text>
</comment>
<evidence type="ECO:0000313" key="3">
    <source>
        <dbReference type="Proteomes" id="UP000576209"/>
    </source>
</evidence>
<name>A0A840EAH3_9BACT</name>
<proteinExistence type="predicted"/>
<dbReference type="PANTHER" id="PTHR10098:SF108">
    <property type="entry name" value="TETRATRICOPEPTIDE REPEAT PROTEIN 28"/>
    <property type="match status" value="1"/>
</dbReference>
<dbReference type="InterPro" id="IPR024983">
    <property type="entry name" value="CHAT_dom"/>
</dbReference>
<feature type="domain" description="CHAT" evidence="1">
    <location>
        <begin position="598"/>
        <end position="866"/>
    </location>
</feature>
<organism evidence="2 3">
    <name type="scientific">Neolewinella aquimaris</name>
    <dbReference type="NCBI Taxonomy" id="1835722"/>
    <lineage>
        <taxon>Bacteria</taxon>
        <taxon>Pseudomonadati</taxon>
        <taxon>Bacteroidota</taxon>
        <taxon>Saprospiria</taxon>
        <taxon>Saprospirales</taxon>
        <taxon>Lewinellaceae</taxon>
        <taxon>Neolewinella</taxon>
    </lineage>
</organism>
<gene>
    <name evidence="2" type="ORF">GGR28_003582</name>
</gene>
<dbReference type="EMBL" id="JACIFF010000010">
    <property type="protein sequence ID" value="MBB4080943.1"/>
    <property type="molecule type" value="Genomic_DNA"/>
</dbReference>
<accession>A0A840EAH3</accession>
<dbReference type="Pfam" id="PF12770">
    <property type="entry name" value="CHAT"/>
    <property type="match status" value="1"/>
</dbReference>
<dbReference type="AlphaFoldDB" id="A0A840EAH3"/>
<sequence>MQSLYYVIFLLGLCLIGCKDPTPPAPDTATAKYLKVGMDSVRADYRTMQLSSALDRARRLRTLVDRHQDSVANDARAEVYQYLAQLHFQHFVFVDSVDYYTRRAESLLTERSPDTLRARQLLCHAYNGWEDWTWIDMQLHTRLGRQLLVRAGHERSLLYGLLLTIEARAIKKHGDSFARDSGQGDAVWDLSSERYREAINLLAYLRSPWENYAREQHILLLARDRSNDPLIEKLVDTLRQNIQAGSPDFGFTDRVLAFWYRRSDRKDSSEYYYRRVLEHEPLFLAKRTSEARYVLGTSSTYRGEYHEALRYLIDDMVRRSCCPEGVIPESPDEFYQCDRRGSCIHFISGTAELLHQWYNSSDAPEHAELAFALALRSVEQYEQSFRGMNEQSVLNKNIVLGDRLIASALDVSERIGGRIKLPAEYHNAIFRTIELGKSILLTRELVEAVGVSLDEDRRGPAGRLRALEEDMQRIRETYSAKMDLSPYEAERFARLRKQRDALSQQLAVLASAAAQRATVDGSIPTLADARHQLTTNQALLEFAETDSTVYVLYADRDTSAVYLLPLPPLKDSVAVFTTTLADHQRVPAVEEYVRLSFSLYQSLLGPVSQLLAKRKELILSPSASLVGLPFAALIDARNSGPANAYHALPYLVRKHDIRYIDGWRAEQQYTRLRERRLSPRQAVVGAWTHPDLRGYLGITAEMVLKGTSPSGRHYQAEECTSTTFLADAADYDWLHLGVHASSSANRLLDNYLYLNTSDSLDGIAIGRQVLPARLVVLAACSTSRGVAQRWEGTYSLRRSFHRAGVPDVVASLYDVPAAATAGVIEAFYEHMFDGCAPAGALARAQRAFARGDKGDRWVWPGAWAGLVVG</sequence>
<keyword evidence="3" id="KW-1185">Reference proteome</keyword>
<evidence type="ECO:0000259" key="1">
    <source>
        <dbReference type="Pfam" id="PF12770"/>
    </source>
</evidence>